<protein>
    <submittedName>
        <fullName evidence="1">Uncharacterized protein</fullName>
    </submittedName>
</protein>
<sequence length="76" mass="8688">MLVTRFVLGLKDEIRAVVMVQLPTIVTQAAEIAWAQEEVLASLSPKLQKKPRRFNLSAYWIVVLSRKGMLPMSRYT</sequence>
<accession>A0A6G1C839</accession>
<reference evidence="1 2" key="1">
    <citation type="submission" date="2019-11" db="EMBL/GenBank/DDBJ databases">
        <title>Whole genome sequence of Oryza granulata.</title>
        <authorList>
            <person name="Li W."/>
        </authorList>
    </citation>
    <scope>NUCLEOTIDE SEQUENCE [LARGE SCALE GENOMIC DNA]</scope>
    <source>
        <strain evidence="2">cv. Menghai</strain>
        <tissue evidence="1">Leaf</tissue>
    </source>
</reference>
<dbReference type="EMBL" id="SPHZ02000010">
    <property type="protein sequence ID" value="KAF0896372.1"/>
    <property type="molecule type" value="Genomic_DNA"/>
</dbReference>
<organism evidence="1 2">
    <name type="scientific">Oryza meyeriana var. granulata</name>
    <dbReference type="NCBI Taxonomy" id="110450"/>
    <lineage>
        <taxon>Eukaryota</taxon>
        <taxon>Viridiplantae</taxon>
        <taxon>Streptophyta</taxon>
        <taxon>Embryophyta</taxon>
        <taxon>Tracheophyta</taxon>
        <taxon>Spermatophyta</taxon>
        <taxon>Magnoliopsida</taxon>
        <taxon>Liliopsida</taxon>
        <taxon>Poales</taxon>
        <taxon>Poaceae</taxon>
        <taxon>BOP clade</taxon>
        <taxon>Oryzoideae</taxon>
        <taxon>Oryzeae</taxon>
        <taxon>Oryzinae</taxon>
        <taxon>Oryza</taxon>
        <taxon>Oryza meyeriana</taxon>
    </lineage>
</organism>
<keyword evidence="2" id="KW-1185">Reference proteome</keyword>
<gene>
    <name evidence="1" type="ORF">E2562_021903</name>
</gene>
<evidence type="ECO:0000313" key="1">
    <source>
        <dbReference type="EMBL" id="KAF0896372.1"/>
    </source>
</evidence>
<dbReference type="OrthoDB" id="694469at2759"/>
<dbReference type="Proteomes" id="UP000479710">
    <property type="component" value="Unassembled WGS sequence"/>
</dbReference>
<proteinExistence type="predicted"/>
<dbReference type="AlphaFoldDB" id="A0A6G1C839"/>
<name>A0A6G1C839_9ORYZ</name>
<comment type="caution">
    <text evidence="1">The sequence shown here is derived from an EMBL/GenBank/DDBJ whole genome shotgun (WGS) entry which is preliminary data.</text>
</comment>
<evidence type="ECO:0000313" key="2">
    <source>
        <dbReference type="Proteomes" id="UP000479710"/>
    </source>
</evidence>